<dbReference type="InterPro" id="IPR036034">
    <property type="entry name" value="PDZ_sf"/>
</dbReference>
<name>A0AA88XQM9_PINIB</name>
<accession>A0AA88XQM9</accession>
<keyword evidence="8" id="KW-1185">Reference proteome</keyword>
<evidence type="ECO:0000256" key="3">
    <source>
        <dbReference type="ARBA" id="ARBA00022553"/>
    </source>
</evidence>
<protein>
    <recommendedName>
        <fullName evidence="6">PDZ domain-containing protein</fullName>
    </recommendedName>
</protein>
<comment type="subcellular location">
    <subcellularLocation>
        <location evidence="1">Cytoplasm</location>
    </subcellularLocation>
</comment>
<feature type="compositionally biased region" description="Pro residues" evidence="5">
    <location>
        <begin position="733"/>
        <end position="742"/>
    </location>
</feature>
<keyword evidence="2" id="KW-0963">Cytoplasm</keyword>
<dbReference type="InterPro" id="IPR051976">
    <property type="entry name" value="Synaptopodin_domain"/>
</dbReference>
<dbReference type="SUPFAM" id="SSF50156">
    <property type="entry name" value="PDZ domain-like"/>
    <property type="match status" value="1"/>
</dbReference>
<evidence type="ECO:0000256" key="5">
    <source>
        <dbReference type="SAM" id="MobiDB-lite"/>
    </source>
</evidence>
<evidence type="ECO:0000313" key="7">
    <source>
        <dbReference type="EMBL" id="KAK3089873.1"/>
    </source>
</evidence>
<dbReference type="InterPro" id="IPR001478">
    <property type="entry name" value="PDZ"/>
</dbReference>
<evidence type="ECO:0000256" key="2">
    <source>
        <dbReference type="ARBA" id="ARBA00022490"/>
    </source>
</evidence>
<gene>
    <name evidence="7" type="ORF">FSP39_007240</name>
</gene>
<comment type="caution">
    <text evidence="7">The sequence shown here is derived from an EMBL/GenBank/DDBJ whole genome shotgun (WGS) entry which is preliminary data.</text>
</comment>
<organism evidence="7 8">
    <name type="scientific">Pinctada imbricata</name>
    <name type="common">Atlantic pearl-oyster</name>
    <name type="synonym">Pinctada martensii</name>
    <dbReference type="NCBI Taxonomy" id="66713"/>
    <lineage>
        <taxon>Eukaryota</taxon>
        <taxon>Metazoa</taxon>
        <taxon>Spiralia</taxon>
        <taxon>Lophotrochozoa</taxon>
        <taxon>Mollusca</taxon>
        <taxon>Bivalvia</taxon>
        <taxon>Autobranchia</taxon>
        <taxon>Pteriomorphia</taxon>
        <taxon>Pterioida</taxon>
        <taxon>Pterioidea</taxon>
        <taxon>Pteriidae</taxon>
        <taxon>Pinctada</taxon>
    </lineage>
</organism>
<keyword evidence="3" id="KW-0597">Phosphoprotein</keyword>
<dbReference type="Proteomes" id="UP001186944">
    <property type="component" value="Unassembled WGS sequence"/>
</dbReference>
<dbReference type="PANTHER" id="PTHR24217">
    <property type="entry name" value="PUTATIVE-RELATED"/>
    <property type="match status" value="1"/>
</dbReference>
<feature type="compositionally biased region" description="Polar residues" evidence="5">
    <location>
        <begin position="721"/>
        <end position="731"/>
    </location>
</feature>
<dbReference type="EMBL" id="VSWD01000010">
    <property type="protein sequence ID" value="KAK3089873.1"/>
    <property type="molecule type" value="Genomic_DNA"/>
</dbReference>
<feature type="region of interest" description="Disordered" evidence="5">
    <location>
        <begin position="220"/>
        <end position="252"/>
    </location>
</feature>
<dbReference type="Gene3D" id="2.30.42.10">
    <property type="match status" value="1"/>
</dbReference>
<comment type="similarity">
    <text evidence="4">Belongs to the synaptopodin family.</text>
</comment>
<feature type="compositionally biased region" description="Low complexity" evidence="5">
    <location>
        <begin position="760"/>
        <end position="777"/>
    </location>
</feature>
<dbReference type="GO" id="GO:0003779">
    <property type="term" value="F:actin binding"/>
    <property type="evidence" value="ECO:0007669"/>
    <property type="project" value="TreeGrafter"/>
</dbReference>
<evidence type="ECO:0000256" key="4">
    <source>
        <dbReference type="ARBA" id="ARBA00038161"/>
    </source>
</evidence>
<evidence type="ECO:0000313" key="8">
    <source>
        <dbReference type="Proteomes" id="UP001186944"/>
    </source>
</evidence>
<feature type="compositionally biased region" description="Pro residues" evidence="5">
    <location>
        <begin position="290"/>
        <end position="304"/>
    </location>
</feature>
<feature type="compositionally biased region" description="Basic and acidic residues" evidence="5">
    <location>
        <begin position="329"/>
        <end position="338"/>
    </location>
</feature>
<feature type="region of interest" description="Disordered" evidence="5">
    <location>
        <begin position="683"/>
        <end position="787"/>
    </location>
</feature>
<proteinExistence type="inferred from homology"/>
<sequence length="804" mass="89656">MGSGDIFEVTLSGGAPWGFRLMGGEGFPLEVAKVRKKSKAQHGGLQEGDILLSINGTTMQGKSHEDAMYLVDNAKDGLRIQVQRPGGRKMAPAQAQQPAHVAPSSQGNIVSSASTTYSVKEGDKRRSVSQHEFEEAMQGGIKSKTFVKHEEIVNKPSPRISSQSSMHAMRSEGRSEPMQIYVQVDDQMGHKENISPIPNNFQPHSASSPVPMFSVKNIKSQLQSPAQPPSMTSHQSVEQQHGPTPFQEQSSNIPMFRVSKFEAHKFQERPQRDESDFPKFDPSANVPLSNIPPAPPAPPLPPSIPREVNPDEPMLFPVPKYTSQMLRQDALERSRYDLDSDEEEEEHPDHLPIFAPPVQFTAEERALMDSGYDENLLTPRSVERPTDLPDLDIQSGAESDHVPGTPETGSTGVRKKKKLFSDSAFYDDPDAHYPTIEEQMDLCKKIAKSLTSAANKKARGARMFAKRKRKSGRWIHDGEFCHGSSSAGDVADLRDLESELNPEEGGTKPLFSFRIPNLAKRINYEFEEKMSLSPDEFERLRLGKDKVDHRSVSPNTCHNLVMDLQSPRNRGAKLFQKRAARSEKWVIDETNAAKPPPPRLQNMVSSPAKSMLSPWEAASENPIGSVEKAFEHLDGADKLREVNQTFKQQQQQWRPPQPPMHHPMHPPMTTPYQQTVTTTQKIHSLKTSEKPNVIGGPNYNRLAKGWQTSSNTGSYSSSQYPHGQQHFQTFRQEPPPPPPPIKPLKQQDNYDRSVSSYSQGPHGHTRSTTSTSHHTTPYGGGYGQPQGYTTTDSYNYQMTAVSDF</sequence>
<evidence type="ECO:0000259" key="6">
    <source>
        <dbReference type="PROSITE" id="PS50106"/>
    </source>
</evidence>
<dbReference type="PROSITE" id="PS50106">
    <property type="entry name" value="PDZ"/>
    <property type="match status" value="1"/>
</dbReference>
<feature type="compositionally biased region" description="Basic and acidic residues" evidence="5">
    <location>
        <begin position="267"/>
        <end position="279"/>
    </location>
</feature>
<dbReference type="GO" id="GO:0032233">
    <property type="term" value="P:positive regulation of actin filament bundle assembly"/>
    <property type="evidence" value="ECO:0007669"/>
    <property type="project" value="TreeGrafter"/>
</dbReference>
<evidence type="ECO:0000256" key="1">
    <source>
        <dbReference type="ARBA" id="ARBA00004496"/>
    </source>
</evidence>
<dbReference type="AlphaFoldDB" id="A0AA88XQM9"/>
<feature type="region of interest" description="Disordered" evidence="5">
    <location>
        <begin position="267"/>
        <end position="353"/>
    </location>
</feature>
<reference evidence="7" key="1">
    <citation type="submission" date="2019-08" db="EMBL/GenBank/DDBJ databases">
        <title>The improved chromosome-level genome for the pearl oyster Pinctada fucata martensii using PacBio sequencing and Hi-C.</title>
        <authorList>
            <person name="Zheng Z."/>
        </authorList>
    </citation>
    <scope>NUCLEOTIDE SEQUENCE</scope>
    <source>
        <strain evidence="7">ZZ-2019</strain>
        <tissue evidence="7">Adductor muscle</tissue>
    </source>
</reference>
<dbReference type="GO" id="GO:0005634">
    <property type="term" value="C:nucleus"/>
    <property type="evidence" value="ECO:0007669"/>
    <property type="project" value="TreeGrafter"/>
</dbReference>
<feature type="domain" description="PDZ" evidence="6">
    <location>
        <begin position="6"/>
        <end position="86"/>
    </location>
</feature>
<dbReference type="GO" id="GO:0015629">
    <property type="term" value="C:actin cytoskeleton"/>
    <property type="evidence" value="ECO:0007669"/>
    <property type="project" value="TreeGrafter"/>
</dbReference>
<dbReference type="Pfam" id="PF00595">
    <property type="entry name" value="PDZ"/>
    <property type="match status" value="1"/>
</dbReference>
<feature type="region of interest" description="Disordered" evidence="5">
    <location>
        <begin position="377"/>
        <end position="414"/>
    </location>
</feature>
<feature type="compositionally biased region" description="Low complexity" evidence="5">
    <location>
        <begin position="707"/>
        <end position="720"/>
    </location>
</feature>
<dbReference type="PANTHER" id="PTHR24217:SF0">
    <property type="entry name" value="PDZ DOMAIN-CONTAINING PROTEIN"/>
    <property type="match status" value="1"/>
</dbReference>
<dbReference type="SMART" id="SM00228">
    <property type="entry name" value="PDZ"/>
    <property type="match status" value="1"/>
</dbReference>
<dbReference type="GO" id="GO:0030018">
    <property type="term" value="C:Z disc"/>
    <property type="evidence" value="ECO:0007669"/>
    <property type="project" value="TreeGrafter"/>
</dbReference>